<dbReference type="PRINTS" id="PR00463">
    <property type="entry name" value="EP450I"/>
</dbReference>
<protein>
    <recommendedName>
        <fullName evidence="9">Cytochrome P450</fullName>
    </recommendedName>
</protein>
<dbReference type="CDD" id="cd11065">
    <property type="entry name" value="CYP64-like"/>
    <property type="match status" value="1"/>
</dbReference>
<gene>
    <name evidence="7" type="ORF">DL762_006962</name>
</gene>
<evidence type="ECO:0000256" key="6">
    <source>
        <dbReference type="SAM" id="SignalP"/>
    </source>
</evidence>
<reference evidence="7 8" key="1">
    <citation type="submission" date="2018-06" db="EMBL/GenBank/DDBJ databases">
        <title>Complete Genomes of Monosporascus.</title>
        <authorList>
            <person name="Robinson A.J."/>
            <person name="Natvig D.O."/>
        </authorList>
    </citation>
    <scope>NUCLEOTIDE SEQUENCE [LARGE SCALE GENOMIC DNA]</scope>
    <source>
        <strain evidence="7 8">CBS 609.92</strain>
    </source>
</reference>
<dbReference type="Proteomes" id="UP000294003">
    <property type="component" value="Unassembled WGS sequence"/>
</dbReference>
<feature type="compositionally biased region" description="Basic and acidic residues" evidence="5">
    <location>
        <begin position="544"/>
        <end position="557"/>
    </location>
</feature>
<proteinExistence type="inferred from homology"/>
<dbReference type="Gene3D" id="1.10.630.10">
    <property type="entry name" value="Cytochrome P450"/>
    <property type="match status" value="1"/>
</dbReference>
<keyword evidence="2" id="KW-0479">Metal-binding</keyword>
<feature type="signal peptide" evidence="6">
    <location>
        <begin position="1"/>
        <end position="18"/>
    </location>
</feature>
<evidence type="ECO:0000256" key="3">
    <source>
        <dbReference type="ARBA" id="ARBA00023002"/>
    </source>
</evidence>
<dbReference type="InterPro" id="IPR050364">
    <property type="entry name" value="Cytochrome_P450_fung"/>
</dbReference>
<dbReference type="SUPFAM" id="SSF48264">
    <property type="entry name" value="Cytochrome P450"/>
    <property type="match status" value="1"/>
</dbReference>
<accession>A0ABY0H0H5</accession>
<keyword evidence="4" id="KW-0408">Iron</keyword>
<keyword evidence="6" id="KW-0732">Signal</keyword>
<keyword evidence="3" id="KW-0560">Oxidoreductase</keyword>
<comment type="similarity">
    <text evidence="1">Belongs to the cytochrome P450 family.</text>
</comment>
<dbReference type="EMBL" id="QJNS01000242">
    <property type="protein sequence ID" value="RYO81718.1"/>
    <property type="molecule type" value="Genomic_DNA"/>
</dbReference>
<organism evidence="7 8">
    <name type="scientific">Monosporascus cannonballus</name>
    <dbReference type="NCBI Taxonomy" id="155416"/>
    <lineage>
        <taxon>Eukaryota</taxon>
        <taxon>Fungi</taxon>
        <taxon>Dikarya</taxon>
        <taxon>Ascomycota</taxon>
        <taxon>Pezizomycotina</taxon>
        <taxon>Sordariomycetes</taxon>
        <taxon>Xylariomycetidae</taxon>
        <taxon>Xylariales</taxon>
        <taxon>Xylariales incertae sedis</taxon>
        <taxon>Monosporascus</taxon>
    </lineage>
</organism>
<evidence type="ECO:0000313" key="7">
    <source>
        <dbReference type="EMBL" id="RYO81718.1"/>
    </source>
</evidence>
<dbReference type="PANTHER" id="PTHR46300">
    <property type="entry name" value="P450, PUTATIVE (EUROFUNG)-RELATED-RELATED"/>
    <property type="match status" value="1"/>
</dbReference>
<keyword evidence="8" id="KW-1185">Reference proteome</keyword>
<comment type="caution">
    <text evidence="7">The sequence shown here is derived from an EMBL/GenBank/DDBJ whole genome shotgun (WGS) entry which is preliminary data.</text>
</comment>
<dbReference type="InterPro" id="IPR001128">
    <property type="entry name" value="Cyt_P450"/>
</dbReference>
<dbReference type="Pfam" id="PF00067">
    <property type="entry name" value="p450"/>
    <property type="match status" value="1"/>
</dbReference>
<evidence type="ECO:0008006" key="9">
    <source>
        <dbReference type="Google" id="ProtNLM"/>
    </source>
</evidence>
<dbReference type="InterPro" id="IPR002401">
    <property type="entry name" value="Cyt_P450_E_grp-I"/>
</dbReference>
<evidence type="ECO:0000256" key="1">
    <source>
        <dbReference type="ARBA" id="ARBA00010617"/>
    </source>
</evidence>
<dbReference type="PANTHER" id="PTHR46300:SF8">
    <property type="entry name" value="CYTOCHROME P450 2E1"/>
    <property type="match status" value="1"/>
</dbReference>
<feature type="region of interest" description="Disordered" evidence="5">
    <location>
        <begin position="544"/>
        <end position="587"/>
    </location>
</feature>
<evidence type="ECO:0000313" key="8">
    <source>
        <dbReference type="Proteomes" id="UP000294003"/>
    </source>
</evidence>
<dbReference type="InterPro" id="IPR036396">
    <property type="entry name" value="Cyt_P450_sf"/>
</dbReference>
<evidence type="ECO:0000256" key="4">
    <source>
        <dbReference type="ARBA" id="ARBA00023004"/>
    </source>
</evidence>
<name>A0ABY0H0H5_9PEZI</name>
<sequence length="587" mass="67042">MALVPAIVLLSLVLFALHLRKEISYRRRIPAGARRLPGPKCRVHDIPEQSWLKFYEWNKEYGPIYQMEMFGDVHIWISSEKIAHELLSRRAPIYSDRPVIPNLPDNRTSGDYLALQGRTDTWKRQRKLATQLMAVSANAALHKYPTAERDRFLYLLSRNPSQYREAVEQFTTRTISRLSWGSPYPAAVLRETTMGLLETISPAGALPNVIPWLAHLPAFLSPWQRKENARHAREAALFKGNVRYVHDRLEEGSAKPSFVRTYIATLAKSPADAAKWGSEAEATYVVGQMAIAGALTIGAPIQSFILAMLHYPEWLKKLQDEIDRVCDDGRCPQWEDREKLHMLRAVVKEVIRWRPPVPTGIPHALEKDDVYEGYFIPAGATIHALEWGMTRNEETYPDPETFNPDRWLNPKYPTYKEPLTIYPNLNGFSQFGFGRRTCQGVPIVDQDLFLVMGGLAWAFNIRKKRRPDGTEVPVHWNDNTPLLIAKPKPFEFDVEVRDDQKRDILQRMWEDARWEDDEVEDTQTPVKKNMVTGKNTSRATLKKEMIEEGDVGSHRGSETSNDGIDTGEALSSVHSTMSLSDIQTTVE</sequence>
<feature type="chain" id="PRO_5046956866" description="Cytochrome P450" evidence="6">
    <location>
        <begin position="19"/>
        <end position="587"/>
    </location>
</feature>
<evidence type="ECO:0000256" key="2">
    <source>
        <dbReference type="ARBA" id="ARBA00022723"/>
    </source>
</evidence>
<evidence type="ECO:0000256" key="5">
    <source>
        <dbReference type="SAM" id="MobiDB-lite"/>
    </source>
</evidence>
<feature type="compositionally biased region" description="Polar residues" evidence="5">
    <location>
        <begin position="572"/>
        <end position="587"/>
    </location>
</feature>